<dbReference type="SUPFAM" id="SSF160631">
    <property type="entry name" value="SMI1/KNR4-like"/>
    <property type="match status" value="1"/>
</dbReference>
<dbReference type="InterPro" id="IPR037883">
    <property type="entry name" value="Knr4/Smi1-like_sf"/>
</dbReference>
<proteinExistence type="predicted"/>
<dbReference type="Gene3D" id="3.40.1580.10">
    <property type="entry name" value="SMI1/KNR4-like"/>
    <property type="match status" value="1"/>
</dbReference>
<dbReference type="InterPro" id="IPR018958">
    <property type="entry name" value="Knr4/Smi1-like_dom"/>
</dbReference>
<name>A0ABV1MYR4_9BACI</name>
<evidence type="ECO:0000259" key="1">
    <source>
        <dbReference type="SMART" id="SM00860"/>
    </source>
</evidence>
<sequence>MFIECSTQLTISDLNEVETKLGFNLPEQLKKHYLQYNGGVPVKSCYYAQDIDLETEIATFSSIKYKKSSSLLEENYLDFINRGVLPEKYLPFGNDWGGNLFCMDLENGSVVLIWMDLGEVTERCIIYQTAL</sequence>
<dbReference type="Proteomes" id="UP001478862">
    <property type="component" value="Unassembled WGS sequence"/>
</dbReference>
<feature type="domain" description="Knr4/Smi1-like" evidence="1">
    <location>
        <begin position="8"/>
        <end position="117"/>
    </location>
</feature>
<protein>
    <submittedName>
        <fullName evidence="2">SMI1/KNR4 family protein</fullName>
    </submittedName>
</protein>
<dbReference type="RefSeq" id="WP_349661446.1">
    <property type="nucleotide sequence ID" value="NZ_JBEGDG010000020.1"/>
</dbReference>
<gene>
    <name evidence="2" type="ORF">ABNX05_20780</name>
</gene>
<evidence type="ECO:0000313" key="2">
    <source>
        <dbReference type="EMBL" id="MEQ6357069.1"/>
    </source>
</evidence>
<comment type="caution">
    <text evidence="2">The sequence shown here is derived from an EMBL/GenBank/DDBJ whole genome shotgun (WGS) entry which is preliminary data.</text>
</comment>
<dbReference type="SMART" id="SM00860">
    <property type="entry name" value="SMI1_KNR4"/>
    <property type="match status" value="1"/>
</dbReference>
<evidence type="ECO:0000313" key="3">
    <source>
        <dbReference type="Proteomes" id="UP001478862"/>
    </source>
</evidence>
<accession>A0ABV1MYR4</accession>
<dbReference type="EMBL" id="JBEGDG010000020">
    <property type="protein sequence ID" value="MEQ6357069.1"/>
    <property type="molecule type" value="Genomic_DNA"/>
</dbReference>
<dbReference type="Pfam" id="PF09346">
    <property type="entry name" value="SMI1_KNR4"/>
    <property type="match status" value="1"/>
</dbReference>
<keyword evidence="3" id="KW-1185">Reference proteome</keyword>
<reference evidence="2 3" key="1">
    <citation type="submission" date="2024-06" db="EMBL/GenBank/DDBJ databases">
        <title>Lysinibacillus zambalefons sp. nov., a Novel Firmicute Isolated from the Poon Bato Zambales Hyperalkaline Spring.</title>
        <authorList>
            <person name="Aja J.A."/>
            <person name="Lazaro J.E.H."/>
            <person name="Llorin L.D."/>
            <person name="Lim K.R."/>
            <person name="Teodosio J."/>
            <person name="Dalisay D.S."/>
        </authorList>
    </citation>
    <scope>NUCLEOTIDE SEQUENCE [LARGE SCALE GENOMIC DNA]</scope>
    <source>
        <strain evidence="2 3">M3</strain>
    </source>
</reference>
<organism evidence="2 3">
    <name type="scientific">Lysinibacillus zambalensis</name>
    <dbReference type="NCBI Taxonomy" id="3160866"/>
    <lineage>
        <taxon>Bacteria</taxon>
        <taxon>Bacillati</taxon>
        <taxon>Bacillota</taxon>
        <taxon>Bacilli</taxon>
        <taxon>Bacillales</taxon>
        <taxon>Bacillaceae</taxon>
        <taxon>Lysinibacillus</taxon>
    </lineage>
</organism>